<dbReference type="OrthoDB" id="4483229at2759"/>
<dbReference type="VEuPathDB" id="FungiDB:ASPCADRAFT_510424"/>
<keyword evidence="2" id="KW-1185">Reference proteome</keyword>
<name>A0A1R3R8X2_ASPC5</name>
<reference evidence="2" key="1">
    <citation type="journal article" date="2017" name="Genome Biol.">
        <title>Comparative genomics reveals high biological diversity and specific adaptations in the industrially and medically important fungal genus Aspergillus.</title>
        <authorList>
            <person name="de Vries R.P."/>
            <person name="Riley R."/>
            <person name="Wiebenga A."/>
            <person name="Aguilar-Osorio G."/>
            <person name="Amillis S."/>
            <person name="Uchima C.A."/>
            <person name="Anderluh G."/>
            <person name="Asadollahi M."/>
            <person name="Askin M."/>
            <person name="Barry K."/>
            <person name="Battaglia E."/>
            <person name="Bayram O."/>
            <person name="Benocci T."/>
            <person name="Braus-Stromeyer S.A."/>
            <person name="Caldana C."/>
            <person name="Canovas D."/>
            <person name="Cerqueira G.C."/>
            <person name="Chen F."/>
            <person name="Chen W."/>
            <person name="Choi C."/>
            <person name="Clum A."/>
            <person name="Dos Santos R.A."/>
            <person name="Damasio A.R."/>
            <person name="Diallinas G."/>
            <person name="Emri T."/>
            <person name="Fekete E."/>
            <person name="Flipphi M."/>
            <person name="Freyberg S."/>
            <person name="Gallo A."/>
            <person name="Gournas C."/>
            <person name="Habgood R."/>
            <person name="Hainaut M."/>
            <person name="Harispe M.L."/>
            <person name="Henrissat B."/>
            <person name="Hilden K.S."/>
            <person name="Hope R."/>
            <person name="Hossain A."/>
            <person name="Karabika E."/>
            <person name="Karaffa L."/>
            <person name="Karanyi Z."/>
            <person name="Krasevec N."/>
            <person name="Kuo A."/>
            <person name="Kusch H."/>
            <person name="LaButti K."/>
            <person name="Lagendijk E.L."/>
            <person name="Lapidus A."/>
            <person name="Levasseur A."/>
            <person name="Lindquist E."/>
            <person name="Lipzen A."/>
            <person name="Logrieco A.F."/>
            <person name="MacCabe A."/>
            <person name="Maekelae M.R."/>
            <person name="Malavazi I."/>
            <person name="Melin P."/>
            <person name="Meyer V."/>
            <person name="Mielnichuk N."/>
            <person name="Miskei M."/>
            <person name="Molnar A.P."/>
            <person name="Mule G."/>
            <person name="Ngan C.Y."/>
            <person name="Orejas M."/>
            <person name="Orosz E."/>
            <person name="Ouedraogo J.P."/>
            <person name="Overkamp K.M."/>
            <person name="Park H.-S."/>
            <person name="Perrone G."/>
            <person name="Piumi F."/>
            <person name="Punt P.J."/>
            <person name="Ram A.F."/>
            <person name="Ramon A."/>
            <person name="Rauscher S."/>
            <person name="Record E."/>
            <person name="Riano-Pachon D.M."/>
            <person name="Robert V."/>
            <person name="Roehrig J."/>
            <person name="Ruller R."/>
            <person name="Salamov A."/>
            <person name="Salih N.S."/>
            <person name="Samson R.A."/>
            <person name="Sandor E."/>
            <person name="Sanguinetti M."/>
            <person name="Schuetze T."/>
            <person name="Sepcic K."/>
            <person name="Shelest E."/>
            <person name="Sherlock G."/>
            <person name="Sophianopoulou V."/>
            <person name="Squina F.M."/>
            <person name="Sun H."/>
            <person name="Susca A."/>
            <person name="Todd R.B."/>
            <person name="Tsang A."/>
            <person name="Unkles S.E."/>
            <person name="van de Wiele N."/>
            <person name="van Rossen-Uffink D."/>
            <person name="Oliveira J.V."/>
            <person name="Vesth T.C."/>
            <person name="Visser J."/>
            <person name="Yu J.-H."/>
            <person name="Zhou M."/>
            <person name="Andersen M.R."/>
            <person name="Archer D.B."/>
            <person name="Baker S.E."/>
            <person name="Benoit I."/>
            <person name="Brakhage A.A."/>
            <person name="Braus G.H."/>
            <person name="Fischer R."/>
            <person name="Frisvad J.C."/>
            <person name="Goldman G.H."/>
            <person name="Houbraken J."/>
            <person name="Oakley B."/>
            <person name="Pocsi I."/>
            <person name="Scazzocchio C."/>
            <person name="Seiboth B."/>
            <person name="vanKuyk P.A."/>
            <person name="Wortman J."/>
            <person name="Dyer P.S."/>
            <person name="Grigoriev I.V."/>
        </authorList>
    </citation>
    <scope>NUCLEOTIDE SEQUENCE [LARGE SCALE GENOMIC DNA]</scope>
    <source>
        <strain evidence="2">ITEM 5010</strain>
    </source>
</reference>
<organism evidence="1 2">
    <name type="scientific">Aspergillus carbonarius (strain ITEM 5010)</name>
    <dbReference type="NCBI Taxonomy" id="602072"/>
    <lineage>
        <taxon>Eukaryota</taxon>
        <taxon>Fungi</taxon>
        <taxon>Dikarya</taxon>
        <taxon>Ascomycota</taxon>
        <taxon>Pezizomycotina</taxon>
        <taxon>Eurotiomycetes</taxon>
        <taxon>Eurotiomycetidae</taxon>
        <taxon>Eurotiales</taxon>
        <taxon>Aspergillaceae</taxon>
        <taxon>Aspergillus</taxon>
        <taxon>Aspergillus subgen. Circumdati</taxon>
    </lineage>
</organism>
<dbReference type="EMBL" id="KV907513">
    <property type="protein sequence ID" value="OOF90917.1"/>
    <property type="molecule type" value="Genomic_DNA"/>
</dbReference>
<evidence type="ECO:0000313" key="2">
    <source>
        <dbReference type="Proteomes" id="UP000188318"/>
    </source>
</evidence>
<dbReference type="AlphaFoldDB" id="A0A1R3R8X2"/>
<gene>
    <name evidence="1" type="ORF">ASPCADRAFT_510424</name>
</gene>
<sequence>MYPIRRQPIELTCEIYGIFCTVDIPLATLNRILTAAYNKRPNLRRSLIVMTTLSPARLQTLTFDDVTVPPVTEHFFSPFLRWSTQAIKTFVVQGVPHYSLLDYRIMFIADKQTLKDDSLLLVEGYNPDDWVTVRVGADYANVEATRLSHGARSVDTLQEWAKAEEDGVYKGVAGEPAVEALQEGGLLDGDY</sequence>
<dbReference type="OMA" id="EQLVCII"/>
<accession>A0A1R3R8X2</accession>
<dbReference type="STRING" id="602072.A0A1R3R8X2"/>
<proteinExistence type="predicted"/>
<protein>
    <submittedName>
        <fullName evidence="1">Uncharacterized protein</fullName>
    </submittedName>
</protein>
<dbReference type="Proteomes" id="UP000188318">
    <property type="component" value="Unassembled WGS sequence"/>
</dbReference>
<evidence type="ECO:0000313" key="1">
    <source>
        <dbReference type="EMBL" id="OOF90917.1"/>
    </source>
</evidence>